<organism evidence="1 2">
    <name type="scientific">Romanomermis culicivorax</name>
    <name type="common">Nematode worm</name>
    <dbReference type="NCBI Taxonomy" id="13658"/>
    <lineage>
        <taxon>Eukaryota</taxon>
        <taxon>Metazoa</taxon>
        <taxon>Ecdysozoa</taxon>
        <taxon>Nematoda</taxon>
        <taxon>Enoplea</taxon>
        <taxon>Dorylaimia</taxon>
        <taxon>Mermithida</taxon>
        <taxon>Mermithoidea</taxon>
        <taxon>Mermithidae</taxon>
        <taxon>Romanomermis</taxon>
    </lineage>
</organism>
<sequence>MKNHKDVDGEPPHCGDFGVLSGIGTGTVVLKIEEPEPIFFKIKNRCTSRIRTTPRSDEKNSIF</sequence>
<proteinExistence type="predicted"/>
<accession>A0A915JY46</accession>
<dbReference type="WBParaSite" id="nRc.2.0.1.t31267-RA">
    <property type="protein sequence ID" value="nRc.2.0.1.t31267-RA"/>
    <property type="gene ID" value="nRc.2.0.1.g31267"/>
</dbReference>
<evidence type="ECO:0000313" key="2">
    <source>
        <dbReference type="WBParaSite" id="nRc.2.0.1.t31267-RA"/>
    </source>
</evidence>
<dbReference type="AlphaFoldDB" id="A0A915JY46"/>
<protein>
    <submittedName>
        <fullName evidence="2">Uncharacterized protein</fullName>
    </submittedName>
</protein>
<evidence type="ECO:0000313" key="1">
    <source>
        <dbReference type="Proteomes" id="UP000887565"/>
    </source>
</evidence>
<name>A0A915JY46_ROMCU</name>
<dbReference type="Proteomes" id="UP000887565">
    <property type="component" value="Unplaced"/>
</dbReference>
<reference evidence="2" key="1">
    <citation type="submission" date="2022-11" db="UniProtKB">
        <authorList>
            <consortium name="WormBaseParasite"/>
        </authorList>
    </citation>
    <scope>IDENTIFICATION</scope>
</reference>
<keyword evidence="1" id="KW-1185">Reference proteome</keyword>